<protein>
    <submittedName>
        <fullName evidence="2">Putative transposase</fullName>
    </submittedName>
</protein>
<accession>F5P3V0</accession>
<comment type="caution">
    <text evidence="2">The sequence shown here is derived from an EMBL/GenBank/DDBJ whole genome shotgun (WGS) entry which is preliminary data.</text>
</comment>
<evidence type="ECO:0000256" key="1">
    <source>
        <dbReference type="SAM" id="MobiDB-lite"/>
    </source>
</evidence>
<sequence>MRGSNSFTTPDLRCSSHRGTFPGAPSGRSSCLLRQKGFVTGLVGSGVSVRPPGQACIPVCHHRSVSRPRTGFSI</sequence>
<dbReference type="PATRIC" id="fig|766147.3.peg.5056"/>
<gene>
    <name evidence="2" type="ORF">SFK227_5195</name>
</gene>
<evidence type="ECO:0000313" key="3">
    <source>
        <dbReference type="Proteomes" id="UP000004520"/>
    </source>
</evidence>
<evidence type="ECO:0000313" key="2">
    <source>
        <dbReference type="EMBL" id="EGK32137.1"/>
    </source>
</evidence>
<name>F5P3V0_SHIFL</name>
<dbReference type="AlphaFoldDB" id="F5P3V0"/>
<dbReference type="Proteomes" id="UP000004520">
    <property type="component" value="Unassembled WGS sequence"/>
</dbReference>
<reference evidence="2 3" key="1">
    <citation type="submission" date="2011-04" db="EMBL/GenBank/DDBJ databases">
        <authorList>
            <person name="Rasko D."/>
            <person name="Redman J."/>
            <person name="Daugherty S.C."/>
            <person name="Tallon L."/>
            <person name="Sadzewicz L."/>
            <person name="Jones K."/>
            <person name="Santana-Cruz I."/>
            <person name="Liu X."/>
        </authorList>
    </citation>
    <scope>NUCLEOTIDE SEQUENCE [LARGE SCALE GENOMIC DNA]</scope>
    <source>
        <strain evidence="2 3">K-227</strain>
    </source>
</reference>
<organism evidence="2 3">
    <name type="scientific">Shigella flexneri K-227</name>
    <dbReference type="NCBI Taxonomy" id="766147"/>
    <lineage>
        <taxon>Bacteria</taxon>
        <taxon>Pseudomonadati</taxon>
        <taxon>Pseudomonadota</taxon>
        <taxon>Gammaproteobacteria</taxon>
        <taxon>Enterobacterales</taxon>
        <taxon>Enterobacteriaceae</taxon>
        <taxon>Shigella</taxon>
    </lineage>
</organism>
<feature type="region of interest" description="Disordered" evidence="1">
    <location>
        <begin position="1"/>
        <end position="26"/>
    </location>
</feature>
<dbReference type="EMBL" id="AFGY01000066">
    <property type="protein sequence ID" value="EGK32137.1"/>
    <property type="molecule type" value="Genomic_DNA"/>
</dbReference>
<proteinExistence type="predicted"/>